<evidence type="ECO:0000256" key="4">
    <source>
        <dbReference type="SAM" id="MobiDB-lite"/>
    </source>
</evidence>
<keyword evidence="3" id="KW-0902">Two-component regulatory system</keyword>
<dbReference type="PANTHER" id="PTHR24421">
    <property type="entry name" value="NITRATE/NITRITE SENSOR PROTEIN NARX-RELATED"/>
    <property type="match status" value="1"/>
</dbReference>
<dbReference type="SMART" id="SM00387">
    <property type="entry name" value="HATPase_c"/>
    <property type="match status" value="1"/>
</dbReference>
<feature type="transmembrane region" description="Helical" evidence="5">
    <location>
        <begin position="70"/>
        <end position="95"/>
    </location>
</feature>
<organism evidence="7 8">
    <name type="scientific">Deinococcus phoenicis</name>
    <dbReference type="NCBI Taxonomy" id="1476583"/>
    <lineage>
        <taxon>Bacteria</taxon>
        <taxon>Thermotogati</taxon>
        <taxon>Deinococcota</taxon>
        <taxon>Deinococci</taxon>
        <taxon>Deinococcales</taxon>
        <taxon>Deinococcaceae</taxon>
        <taxon>Deinococcus</taxon>
    </lineage>
</organism>
<dbReference type="GO" id="GO:0016020">
    <property type="term" value="C:membrane"/>
    <property type="evidence" value="ECO:0007669"/>
    <property type="project" value="InterPro"/>
</dbReference>
<evidence type="ECO:0000256" key="2">
    <source>
        <dbReference type="ARBA" id="ARBA00022777"/>
    </source>
</evidence>
<dbReference type="PATRIC" id="fig|1476583.3.peg.189"/>
<evidence type="ECO:0000256" key="3">
    <source>
        <dbReference type="ARBA" id="ARBA00023012"/>
    </source>
</evidence>
<dbReference type="Pfam" id="PF02518">
    <property type="entry name" value="HATPase_c"/>
    <property type="match status" value="1"/>
</dbReference>
<reference evidence="7 8" key="1">
    <citation type="submission" date="2014-03" db="EMBL/GenBank/DDBJ databases">
        <title>Draft genome sequence of Deinococcus phoenicis 1P10ME.</title>
        <authorList>
            <person name="Stepanov V.G."/>
            <person name="Vaishampayan P."/>
            <person name="Venkateswaran K."/>
            <person name="Fox G.E."/>
        </authorList>
    </citation>
    <scope>NUCLEOTIDE SEQUENCE [LARGE SCALE GENOMIC DNA]</scope>
    <source>
        <strain evidence="7 8">1P10ME</strain>
    </source>
</reference>
<keyword evidence="2 7" id="KW-0418">Kinase</keyword>
<keyword evidence="8" id="KW-1185">Reference proteome</keyword>
<dbReference type="eggNOG" id="COG4585">
    <property type="taxonomic scope" value="Bacteria"/>
</dbReference>
<feature type="transmembrane region" description="Helical" evidence="5">
    <location>
        <begin position="40"/>
        <end position="58"/>
    </location>
</feature>
<feature type="transmembrane region" description="Helical" evidence="5">
    <location>
        <begin position="107"/>
        <end position="127"/>
    </location>
</feature>
<comment type="caution">
    <text evidence="7">The sequence shown here is derived from an EMBL/GenBank/DDBJ whole genome shotgun (WGS) entry which is preliminary data.</text>
</comment>
<dbReference type="InterPro" id="IPR003594">
    <property type="entry name" value="HATPase_dom"/>
</dbReference>
<keyword evidence="5" id="KW-1133">Transmembrane helix</keyword>
<dbReference type="PANTHER" id="PTHR24421:SF63">
    <property type="entry name" value="SENSOR HISTIDINE KINASE DESK"/>
    <property type="match status" value="1"/>
</dbReference>
<dbReference type="GO" id="GO:0046983">
    <property type="term" value="F:protein dimerization activity"/>
    <property type="evidence" value="ECO:0007669"/>
    <property type="project" value="InterPro"/>
</dbReference>
<keyword evidence="1" id="KW-0808">Transferase</keyword>
<sequence>MKGFRPRITVWDVFPLLWLVFLAFPLMAFFGEARTAAQGALFWGVLAGFLGLYWRVFLRPDPERWALPGWAYTLLAYLVLYPLIGGTAGTFLVYGGSLVGVQPRISLALWLALLNSAVMALPFWTGQYQGGDLGWLVPNMIFTLVAAYANHASYRQRVTSRRLAQVQAEKELLAADAERERIARDLHDLLGHTLSVIVLKSELASKLAGRDPARAAQEIREVERISRDALSEVRAAVSGYRGSGLRSELARAKVALDAAGVRLDYGGQPGPLPPAVEHSMGLLLREAVTNVVRHARAKECRVAITQEGGGYRLDISDDGVGGEAPEGTGLTSMRERVRALGGEFTRDGTRGTRLVASFPDTESLRGPRPLPAAPPGGTLPVRPVAGGRPE</sequence>
<proteinExistence type="predicted"/>
<dbReference type="InterPro" id="IPR036890">
    <property type="entry name" value="HATPase_C_sf"/>
</dbReference>
<keyword evidence="5" id="KW-0472">Membrane</keyword>
<dbReference type="InterPro" id="IPR050482">
    <property type="entry name" value="Sensor_HK_TwoCompSys"/>
</dbReference>
<dbReference type="Proteomes" id="UP000020492">
    <property type="component" value="Unassembled WGS sequence"/>
</dbReference>
<evidence type="ECO:0000259" key="6">
    <source>
        <dbReference type="SMART" id="SM00387"/>
    </source>
</evidence>
<dbReference type="Gene3D" id="3.30.565.10">
    <property type="entry name" value="Histidine kinase-like ATPase, C-terminal domain"/>
    <property type="match status" value="1"/>
</dbReference>
<dbReference type="Pfam" id="PF07730">
    <property type="entry name" value="HisKA_3"/>
    <property type="match status" value="1"/>
</dbReference>
<evidence type="ECO:0000256" key="1">
    <source>
        <dbReference type="ARBA" id="ARBA00022679"/>
    </source>
</evidence>
<evidence type="ECO:0000313" key="8">
    <source>
        <dbReference type="Proteomes" id="UP000020492"/>
    </source>
</evidence>
<dbReference type="EMBL" id="JHAC01000004">
    <property type="protein sequence ID" value="EYB69518.1"/>
    <property type="molecule type" value="Genomic_DNA"/>
</dbReference>
<evidence type="ECO:0000313" key="7">
    <source>
        <dbReference type="EMBL" id="EYB69518.1"/>
    </source>
</evidence>
<dbReference type="SUPFAM" id="SSF55874">
    <property type="entry name" value="ATPase domain of HSP90 chaperone/DNA topoisomerase II/histidine kinase"/>
    <property type="match status" value="1"/>
</dbReference>
<feature type="domain" description="Histidine kinase/HSP90-like ATPase" evidence="6">
    <location>
        <begin position="275"/>
        <end position="362"/>
    </location>
</feature>
<dbReference type="OrthoDB" id="9797605at2"/>
<dbReference type="InterPro" id="IPR011712">
    <property type="entry name" value="Sig_transdc_His_kin_sub3_dim/P"/>
</dbReference>
<gene>
    <name evidence="7" type="ORF">DEIPH_ctg004orf0019</name>
</gene>
<dbReference type="AlphaFoldDB" id="A0A016QTY0"/>
<accession>A0A016QTY0</accession>
<name>A0A016QTY0_9DEIO</name>
<feature type="transmembrane region" description="Helical" evidence="5">
    <location>
        <begin position="13"/>
        <end position="33"/>
    </location>
</feature>
<evidence type="ECO:0000256" key="5">
    <source>
        <dbReference type="SAM" id="Phobius"/>
    </source>
</evidence>
<dbReference type="RefSeq" id="WP_051517050.1">
    <property type="nucleotide sequence ID" value="NZ_JHAC01000004.1"/>
</dbReference>
<dbReference type="STRING" id="1476583.DEIPH_ctg004orf0019"/>
<feature type="region of interest" description="Disordered" evidence="4">
    <location>
        <begin position="343"/>
        <end position="390"/>
    </location>
</feature>
<dbReference type="CDD" id="cd16917">
    <property type="entry name" value="HATPase_UhpB-NarQ-NarX-like"/>
    <property type="match status" value="1"/>
</dbReference>
<dbReference type="GO" id="GO:0000155">
    <property type="term" value="F:phosphorelay sensor kinase activity"/>
    <property type="evidence" value="ECO:0007669"/>
    <property type="project" value="InterPro"/>
</dbReference>
<dbReference type="Gene3D" id="1.20.5.1930">
    <property type="match status" value="1"/>
</dbReference>
<keyword evidence="5" id="KW-0812">Transmembrane</keyword>
<feature type="transmembrane region" description="Helical" evidence="5">
    <location>
        <begin position="133"/>
        <end position="152"/>
    </location>
</feature>
<protein>
    <submittedName>
        <fullName evidence="7">Signal transduction histidine kinase</fullName>
    </submittedName>
</protein>